<dbReference type="EMBL" id="CM023477">
    <property type="protein sequence ID" value="KAH7937476.1"/>
    <property type="molecule type" value="Genomic_DNA"/>
</dbReference>
<dbReference type="Proteomes" id="UP000821865">
    <property type="component" value="Chromosome 8"/>
</dbReference>
<sequence>MQDITGLLFNARNVRSQTELLLSYYAAKDIVNLRNQGCSATLTLELLKRGINGISRDKYQKGNDVLDFGKRLLRDYHIAVRPRHFTFFFKAIPLLVLVNTASRFSVHQRQSVLKPQLIHTFINLQNGYVILSSSKLPLSKAMLKAISLNFSKEHVRQLELIKQYLNSDAIAEAYCSQPLHLNLIKAYLSKKEDLKLT</sequence>
<name>A0ACB8C9C1_DERSI</name>
<keyword evidence="2" id="KW-1185">Reference proteome</keyword>
<proteinExistence type="predicted"/>
<reference evidence="1" key="1">
    <citation type="submission" date="2020-05" db="EMBL/GenBank/DDBJ databases">
        <title>Large-scale comparative analyses of tick genomes elucidate their genetic diversity and vector capacities.</title>
        <authorList>
            <person name="Jia N."/>
            <person name="Wang J."/>
            <person name="Shi W."/>
            <person name="Du L."/>
            <person name="Sun Y."/>
            <person name="Zhan W."/>
            <person name="Jiang J."/>
            <person name="Wang Q."/>
            <person name="Zhang B."/>
            <person name="Ji P."/>
            <person name="Sakyi L.B."/>
            <person name="Cui X."/>
            <person name="Yuan T."/>
            <person name="Jiang B."/>
            <person name="Yang W."/>
            <person name="Lam T.T.-Y."/>
            <person name="Chang Q."/>
            <person name="Ding S."/>
            <person name="Wang X."/>
            <person name="Zhu J."/>
            <person name="Ruan X."/>
            <person name="Zhao L."/>
            <person name="Wei J."/>
            <person name="Que T."/>
            <person name="Du C."/>
            <person name="Cheng J."/>
            <person name="Dai P."/>
            <person name="Han X."/>
            <person name="Huang E."/>
            <person name="Gao Y."/>
            <person name="Liu J."/>
            <person name="Shao H."/>
            <person name="Ye R."/>
            <person name="Li L."/>
            <person name="Wei W."/>
            <person name="Wang X."/>
            <person name="Wang C."/>
            <person name="Yang T."/>
            <person name="Huo Q."/>
            <person name="Li W."/>
            <person name="Guo W."/>
            <person name="Chen H."/>
            <person name="Zhou L."/>
            <person name="Ni X."/>
            <person name="Tian J."/>
            <person name="Zhou Y."/>
            <person name="Sheng Y."/>
            <person name="Liu T."/>
            <person name="Pan Y."/>
            <person name="Xia L."/>
            <person name="Li J."/>
            <person name="Zhao F."/>
            <person name="Cao W."/>
        </authorList>
    </citation>
    <scope>NUCLEOTIDE SEQUENCE</scope>
    <source>
        <strain evidence="1">Dsil-2018</strain>
    </source>
</reference>
<gene>
    <name evidence="1" type="ORF">HPB49_012651</name>
</gene>
<accession>A0ACB8C9C1</accession>
<protein>
    <submittedName>
        <fullName evidence="1">Uncharacterized protein</fullName>
    </submittedName>
</protein>
<evidence type="ECO:0000313" key="1">
    <source>
        <dbReference type="EMBL" id="KAH7937476.1"/>
    </source>
</evidence>
<evidence type="ECO:0000313" key="2">
    <source>
        <dbReference type="Proteomes" id="UP000821865"/>
    </source>
</evidence>
<organism evidence="1 2">
    <name type="scientific">Dermacentor silvarum</name>
    <name type="common">Tick</name>
    <dbReference type="NCBI Taxonomy" id="543639"/>
    <lineage>
        <taxon>Eukaryota</taxon>
        <taxon>Metazoa</taxon>
        <taxon>Ecdysozoa</taxon>
        <taxon>Arthropoda</taxon>
        <taxon>Chelicerata</taxon>
        <taxon>Arachnida</taxon>
        <taxon>Acari</taxon>
        <taxon>Parasitiformes</taxon>
        <taxon>Ixodida</taxon>
        <taxon>Ixodoidea</taxon>
        <taxon>Ixodidae</taxon>
        <taxon>Rhipicephalinae</taxon>
        <taxon>Dermacentor</taxon>
    </lineage>
</organism>
<comment type="caution">
    <text evidence="1">The sequence shown here is derived from an EMBL/GenBank/DDBJ whole genome shotgun (WGS) entry which is preliminary data.</text>
</comment>